<reference evidence="2" key="1">
    <citation type="journal article" date="2019" name="Int. J. Syst. Evol. Microbiol.">
        <title>The Global Catalogue of Microorganisms (GCM) 10K type strain sequencing project: providing services to taxonomists for standard genome sequencing and annotation.</title>
        <authorList>
            <consortium name="The Broad Institute Genomics Platform"/>
            <consortium name="The Broad Institute Genome Sequencing Center for Infectious Disease"/>
            <person name="Wu L."/>
            <person name="Ma J."/>
        </authorList>
    </citation>
    <scope>NUCLEOTIDE SEQUENCE [LARGE SCALE GENOMIC DNA]</scope>
    <source>
        <strain evidence="2">CGMCC 4.7035</strain>
    </source>
</reference>
<gene>
    <name evidence="1" type="ORF">ACFOZ0_06660</name>
</gene>
<name>A0ABV7S9K7_9ACTN</name>
<evidence type="ECO:0000313" key="1">
    <source>
        <dbReference type="EMBL" id="MFC3572961.1"/>
    </source>
</evidence>
<evidence type="ECO:0008006" key="3">
    <source>
        <dbReference type="Google" id="ProtNLM"/>
    </source>
</evidence>
<proteinExistence type="predicted"/>
<keyword evidence="2" id="KW-1185">Reference proteome</keyword>
<evidence type="ECO:0000313" key="2">
    <source>
        <dbReference type="Proteomes" id="UP001595701"/>
    </source>
</evidence>
<dbReference type="RefSeq" id="WP_310778817.1">
    <property type="nucleotide sequence ID" value="NZ_JBHRWR010000003.1"/>
</dbReference>
<accession>A0ABV7S9K7</accession>
<organism evidence="1 2">
    <name type="scientific">Streptomyces yaanensis</name>
    <dbReference type="NCBI Taxonomy" id="1142239"/>
    <lineage>
        <taxon>Bacteria</taxon>
        <taxon>Bacillati</taxon>
        <taxon>Actinomycetota</taxon>
        <taxon>Actinomycetes</taxon>
        <taxon>Kitasatosporales</taxon>
        <taxon>Streptomycetaceae</taxon>
        <taxon>Streptomyces</taxon>
    </lineage>
</organism>
<comment type="caution">
    <text evidence="1">The sequence shown here is derived from an EMBL/GenBank/DDBJ whole genome shotgun (WGS) entry which is preliminary data.</text>
</comment>
<sequence length="146" mass="15945">MGSDLNDLVTRRARVKERLTVEGGLTVVDVLETQADPARLVVHGRLDAEDAVVGGDLTVNGDLRPMRNLEVGGAVVAGDLTVRDKLTTDHERFRLVVHGESLFLGKVNANRLLSVRTEDAWVMHVNDDQVAIQGNLRVHGAFRSDS</sequence>
<protein>
    <recommendedName>
        <fullName evidence="3">Polymer-forming cytoskeletal protein</fullName>
    </recommendedName>
</protein>
<dbReference type="EMBL" id="JBHRWR010000003">
    <property type="protein sequence ID" value="MFC3572961.1"/>
    <property type="molecule type" value="Genomic_DNA"/>
</dbReference>
<dbReference type="Proteomes" id="UP001595701">
    <property type="component" value="Unassembled WGS sequence"/>
</dbReference>